<feature type="compositionally biased region" description="Basic and acidic residues" evidence="2">
    <location>
        <begin position="132"/>
        <end position="143"/>
    </location>
</feature>
<dbReference type="Proteomes" id="UP000239757">
    <property type="component" value="Unassembled WGS sequence"/>
</dbReference>
<feature type="compositionally biased region" description="Basic and acidic residues" evidence="2">
    <location>
        <begin position="171"/>
        <end position="188"/>
    </location>
</feature>
<organism evidence="4 5">
    <name type="scientific">Gossypium barbadense</name>
    <name type="common">Sea Island cotton</name>
    <name type="synonym">Hibiscus barbadensis</name>
    <dbReference type="NCBI Taxonomy" id="3634"/>
    <lineage>
        <taxon>Eukaryota</taxon>
        <taxon>Viridiplantae</taxon>
        <taxon>Streptophyta</taxon>
        <taxon>Embryophyta</taxon>
        <taxon>Tracheophyta</taxon>
        <taxon>Spermatophyta</taxon>
        <taxon>Magnoliopsida</taxon>
        <taxon>eudicotyledons</taxon>
        <taxon>Gunneridae</taxon>
        <taxon>Pentapetalae</taxon>
        <taxon>rosids</taxon>
        <taxon>malvids</taxon>
        <taxon>Malvales</taxon>
        <taxon>Malvaceae</taxon>
        <taxon>Malvoideae</taxon>
        <taxon>Gossypium</taxon>
    </lineage>
</organism>
<dbReference type="PANTHER" id="PTHR35021:SF7">
    <property type="entry name" value="PROTEIN FB17, PUTATIVE-RELATED"/>
    <property type="match status" value="1"/>
</dbReference>
<proteinExistence type="predicted"/>
<comment type="subcellular location">
    <subcellularLocation>
        <location evidence="1">Nucleus</location>
    </subcellularLocation>
</comment>
<dbReference type="AlphaFoldDB" id="A0A2P5W0U5"/>
<dbReference type="GO" id="GO:0005634">
    <property type="term" value="C:nucleus"/>
    <property type="evidence" value="ECO:0007669"/>
    <property type="project" value="UniProtKB-SubCell"/>
</dbReference>
<protein>
    <recommendedName>
        <fullName evidence="3">BZIP domain-containing protein</fullName>
    </recommendedName>
</protein>
<feature type="compositionally biased region" description="Polar residues" evidence="2">
    <location>
        <begin position="72"/>
        <end position="94"/>
    </location>
</feature>
<dbReference type="OrthoDB" id="1001352at2759"/>
<evidence type="ECO:0000313" key="5">
    <source>
        <dbReference type="Proteomes" id="UP000239757"/>
    </source>
</evidence>
<gene>
    <name evidence="4" type="ORF">GOBAR_AA36006</name>
</gene>
<feature type="domain" description="BZIP" evidence="3">
    <location>
        <begin position="136"/>
        <end position="199"/>
    </location>
</feature>
<evidence type="ECO:0000313" key="4">
    <source>
        <dbReference type="EMBL" id="PPR84699.1"/>
    </source>
</evidence>
<sequence length="512" mass="57918">MKAKRQAVNDPTIPCDDRPITKGGGGSYIFYMHDIDPTDFVEFPYDVFLLVLLLNLDSNRPMQSRIFHTGNMDDTTPEATSPYSASRMDSSSMYNQSNSTYQFHSQQQMTHSQATQDRFLQGEALQQPRPGCLKDKMSEDERKARKRLADKKHRQKKKAKFDEMTSQNQHLQDKNRELSTENRQLKEEKESLINKNTQLEEEIRGLQGKGQLPVEVMQGHSYISHPASQIDQNVHVQDHYEMEVTNDDHVYNNNGCPDNCHNAGAVDALDGFGLDELLHLLRTDTDDEMTTNGRIALNEPTIEHPESSQSGLCPSKVAKIKLHKFLTDLHAEVPSNVDPLDFRGLEGEQKRFGRFSFPSSLIPTVERIKNAHGDISATCLISPSVSGTSYVLFCAVIRDMEHLRLDQVTEDIMVKWRDVIKDALGLGFNVAFAMEHLKKVACAFFGQSGCKLLNDIDSKISTLEDEVNYWKKKRAEIYKESKMSIDAVDNFIGVPISTGLFPQSSSDRIMHG</sequence>
<evidence type="ECO:0000259" key="3">
    <source>
        <dbReference type="PROSITE" id="PS50217"/>
    </source>
</evidence>
<name>A0A2P5W0U5_GOSBA</name>
<dbReference type="PANTHER" id="PTHR35021">
    <property type="match status" value="1"/>
</dbReference>
<dbReference type="SMART" id="SM00338">
    <property type="entry name" value="BRLZ"/>
    <property type="match status" value="1"/>
</dbReference>
<dbReference type="SUPFAM" id="SSF57959">
    <property type="entry name" value="Leucine zipper domain"/>
    <property type="match status" value="1"/>
</dbReference>
<reference evidence="4 5" key="1">
    <citation type="submission" date="2015-01" db="EMBL/GenBank/DDBJ databases">
        <title>Genome of allotetraploid Gossypium barbadense reveals genomic plasticity and fiber elongation in cotton evolution.</title>
        <authorList>
            <person name="Chen X."/>
            <person name="Liu X."/>
            <person name="Zhao B."/>
            <person name="Zheng H."/>
            <person name="Hu Y."/>
            <person name="Lu G."/>
            <person name="Yang C."/>
            <person name="Chen J."/>
            <person name="Shan C."/>
            <person name="Zhang L."/>
            <person name="Zhou Y."/>
            <person name="Wang L."/>
            <person name="Guo W."/>
            <person name="Bai Y."/>
            <person name="Ruan J."/>
            <person name="Shangguan X."/>
            <person name="Mao Y."/>
            <person name="Jiang J."/>
            <person name="Zhu Y."/>
            <person name="Lei J."/>
            <person name="Kang H."/>
            <person name="Chen S."/>
            <person name="He X."/>
            <person name="Wang R."/>
            <person name="Wang Y."/>
            <person name="Chen J."/>
            <person name="Wang L."/>
            <person name="Yu S."/>
            <person name="Wang B."/>
            <person name="Wei J."/>
            <person name="Song S."/>
            <person name="Lu X."/>
            <person name="Gao Z."/>
            <person name="Gu W."/>
            <person name="Deng X."/>
            <person name="Ma D."/>
            <person name="Wang S."/>
            <person name="Liang W."/>
            <person name="Fang L."/>
            <person name="Cai C."/>
            <person name="Zhu X."/>
            <person name="Zhou B."/>
            <person name="Zhang Y."/>
            <person name="Chen Z."/>
            <person name="Xu S."/>
            <person name="Zhu R."/>
            <person name="Wang S."/>
            <person name="Zhang T."/>
            <person name="Zhao G."/>
        </authorList>
    </citation>
    <scope>NUCLEOTIDE SEQUENCE [LARGE SCALE GENOMIC DNA]</scope>
    <source>
        <strain evidence="5">cv. Xinhai21</strain>
        <tissue evidence="4">Leaf</tissue>
    </source>
</reference>
<dbReference type="EMBL" id="KZ669728">
    <property type="protein sequence ID" value="PPR84699.1"/>
    <property type="molecule type" value="Genomic_DNA"/>
</dbReference>
<feature type="region of interest" description="Disordered" evidence="2">
    <location>
        <begin position="123"/>
        <end position="188"/>
    </location>
</feature>
<evidence type="ECO:0000256" key="2">
    <source>
        <dbReference type="SAM" id="MobiDB-lite"/>
    </source>
</evidence>
<accession>A0A2P5W0U5</accession>
<evidence type="ECO:0000256" key="1">
    <source>
        <dbReference type="ARBA" id="ARBA00004123"/>
    </source>
</evidence>
<feature type="compositionally biased region" description="Basic residues" evidence="2">
    <location>
        <begin position="144"/>
        <end position="159"/>
    </location>
</feature>
<feature type="region of interest" description="Disordered" evidence="2">
    <location>
        <begin position="67"/>
        <end position="94"/>
    </location>
</feature>
<dbReference type="PROSITE" id="PS50217">
    <property type="entry name" value="BZIP"/>
    <property type="match status" value="1"/>
</dbReference>
<dbReference type="InterPro" id="IPR004827">
    <property type="entry name" value="bZIP"/>
</dbReference>
<dbReference type="InterPro" id="IPR046347">
    <property type="entry name" value="bZIP_sf"/>
</dbReference>
<dbReference type="Gene3D" id="1.20.5.170">
    <property type="match status" value="1"/>
</dbReference>
<dbReference type="GO" id="GO:0003700">
    <property type="term" value="F:DNA-binding transcription factor activity"/>
    <property type="evidence" value="ECO:0007669"/>
    <property type="project" value="InterPro"/>
</dbReference>